<evidence type="ECO:0000256" key="6">
    <source>
        <dbReference type="ARBA" id="ARBA00022942"/>
    </source>
</evidence>
<evidence type="ECO:0000256" key="10">
    <source>
        <dbReference type="HAMAP-Rule" id="MF_03137"/>
    </source>
</evidence>
<keyword evidence="10" id="KW-0648">Protein biosynthesis</keyword>
<dbReference type="InterPro" id="IPR036388">
    <property type="entry name" value="WH-like_DNA-bd_sf"/>
</dbReference>
<dbReference type="Proteomes" id="UP001175271">
    <property type="component" value="Unassembled WGS sequence"/>
</dbReference>
<evidence type="ECO:0000313" key="12">
    <source>
        <dbReference type="EMBL" id="KAK0423157.1"/>
    </source>
</evidence>
<dbReference type="FunFam" id="1.10.10.10:FF:000070">
    <property type="entry name" value="26S proteasome non-ATPase regulatory subunit 12"/>
    <property type="match status" value="1"/>
</dbReference>
<dbReference type="HAMAP" id="MF_00071">
    <property type="entry name" value="LepA"/>
    <property type="match status" value="1"/>
</dbReference>
<dbReference type="PROSITE" id="PS51722">
    <property type="entry name" value="G_TR_2"/>
    <property type="match status" value="1"/>
</dbReference>
<dbReference type="AlphaFoldDB" id="A0AA39IEY5"/>
<comment type="similarity">
    <text evidence="2">Belongs to the proteasome subunit p55 family.</text>
</comment>
<dbReference type="Gene3D" id="1.10.10.10">
    <property type="entry name" value="Winged helix-like DNA-binding domain superfamily/Winged helix DNA-binding domain"/>
    <property type="match status" value="1"/>
</dbReference>
<dbReference type="EMBL" id="JAUCMV010000001">
    <property type="protein sequence ID" value="KAK0423157.1"/>
    <property type="molecule type" value="Genomic_DNA"/>
</dbReference>
<dbReference type="Pfam" id="PF06421">
    <property type="entry name" value="LepA_C"/>
    <property type="match status" value="1"/>
</dbReference>
<dbReference type="InterPro" id="IPR035647">
    <property type="entry name" value="EFG_III/V"/>
</dbReference>
<dbReference type="PANTHER" id="PTHR43512:SF7">
    <property type="entry name" value="TRANSLATION FACTOR GUF1, MITOCHONDRIAL"/>
    <property type="match status" value="1"/>
</dbReference>
<dbReference type="Gene3D" id="3.30.70.870">
    <property type="entry name" value="Elongation Factor G (Translational Gtpase), domain 3"/>
    <property type="match status" value="1"/>
</dbReference>
<comment type="similarity">
    <text evidence="1">Belongs to the TRAFAC class translation factor GTPase superfamily. Classic translation factor GTPase family. LepA subfamily.</text>
</comment>
<evidence type="ECO:0000256" key="2">
    <source>
        <dbReference type="ARBA" id="ARBA00006397"/>
    </source>
</evidence>
<dbReference type="NCBIfam" id="TIGR01393">
    <property type="entry name" value="lepA"/>
    <property type="match status" value="1"/>
</dbReference>
<dbReference type="GO" id="GO:0006412">
    <property type="term" value="P:translation"/>
    <property type="evidence" value="ECO:0007669"/>
    <property type="project" value="UniProtKB-KW"/>
</dbReference>
<dbReference type="Pfam" id="PF22241">
    <property type="entry name" value="PSMD12-CSN4_N"/>
    <property type="match status" value="1"/>
</dbReference>
<dbReference type="GO" id="GO:0005525">
    <property type="term" value="F:GTP binding"/>
    <property type="evidence" value="ECO:0007669"/>
    <property type="project" value="UniProtKB-UniRule"/>
</dbReference>
<dbReference type="SMART" id="SM00838">
    <property type="entry name" value="EFG_C"/>
    <property type="match status" value="1"/>
</dbReference>
<accession>A0AA39IEY5</accession>
<evidence type="ECO:0000256" key="4">
    <source>
        <dbReference type="ARBA" id="ARBA00022792"/>
    </source>
</evidence>
<gene>
    <name evidence="12" type="ORF">QR680_008004</name>
</gene>
<comment type="caution">
    <text evidence="10">Lacks conserved residue(s) required for the propagation of feature annotation.</text>
</comment>
<dbReference type="Gene3D" id="3.30.70.240">
    <property type="match status" value="1"/>
</dbReference>
<dbReference type="CDD" id="cd03699">
    <property type="entry name" value="EF4_II"/>
    <property type="match status" value="1"/>
</dbReference>
<dbReference type="CDD" id="cd03709">
    <property type="entry name" value="lepA_C"/>
    <property type="match status" value="1"/>
</dbReference>
<dbReference type="Gene3D" id="3.40.50.300">
    <property type="entry name" value="P-loop containing nucleotide triphosphate hydrolases"/>
    <property type="match status" value="1"/>
</dbReference>
<comment type="subcellular location">
    <subcellularLocation>
        <location evidence="10">Mitochondrion inner membrane</location>
        <topology evidence="10">Peripheral membrane protein</topology>
        <orientation evidence="10">Matrix side</orientation>
    </subcellularLocation>
</comment>
<dbReference type="SUPFAM" id="SSF52540">
    <property type="entry name" value="P-loop containing nucleoside triphosphate hydrolases"/>
    <property type="match status" value="1"/>
</dbReference>
<reference evidence="12" key="1">
    <citation type="submission" date="2023-06" db="EMBL/GenBank/DDBJ databases">
        <title>Genomic analysis of the entomopathogenic nematode Steinernema hermaphroditum.</title>
        <authorList>
            <person name="Schwarz E.M."/>
            <person name="Heppert J.K."/>
            <person name="Baniya A."/>
            <person name="Schwartz H.T."/>
            <person name="Tan C.-H."/>
            <person name="Antoshechkin I."/>
            <person name="Sternberg P.W."/>
            <person name="Goodrich-Blair H."/>
            <person name="Dillman A.R."/>
        </authorList>
    </citation>
    <scope>NUCLEOTIDE SEQUENCE</scope>
    <source>
        <strain evidence="12">PS9179</strain>
        <tissue evidence="12">Whole animal</tissue>
    </source>
</reference>
<dbReference type="GO" id="GO:0097177">
    <property type="term" value="F:mitochondrial ribosome binding"/>
    <property type="evidence" value="ECO:0007669"/>
    <property type="project" value="TreeGrafter"/>
</dbReference>
<dbReference type="Gene3D" id="2.40.30.10">
    <property type="entry name" value="Translation factors"/>
    <property type="match status" value="1"/>
</dbReference>
<feature type="binding site" evidence="10">
    <location>
        <begin position="532"/>
        <end position="539"/>
    </location>
    <ligand>
        <name>GTP</name>
        <dbReference type="ChEBI" id="CHEBI:37565"/>
    </ligand>
</feature>
<dbReference type="InterPro" id="IPR040896">
    <property type="entry name" value="RPN5_C"/>
</dbReference>
<dbReference type="PANTHER" id="PTHR43512">
    <property type="entry name" value="TRANSLATION FACTOR GUF1-RELATED"/>
    <property type="match status" value="1"/>
</dbReference>
<dbReference type="SUPFAM" id="SSF54980">
    <property type="entry name" value="EF-G C-terminal domain-like"/>
    <property type="match status" value="2"/>
</dbReference>
<dbReference type="Gene3D" id="3.30.70.2570">
    <property type="entry name" value="Elongation factor 4, C-terminal domain"/>
    <property type="match status" value="1"/>
</dbReference>
<evidence type="ECO:0000256" key="8">
    <source>
        <dbReference type="ARBA" id="ARBA00023134"/>
    </source>
</evidence>
<keyword evidence="9 10" id="KW-0472">Membrane</keyword>
<evidence type="ECO:0000256" key="7">
    <source>
        <dbReference type="ARBA" id="ARBA00023128"/>
    </source>
</evidence>
<evidence type="ECO:0000313" key="13">
    <source>
        <dbReference type="Proteomes" id="UP001175271"/>
    </source>
</evidence>
<dbReference type="InterPro" id="IPR005225">
    <property type="entry name" value="Small_GTP-bd"/>
</dbReference>
<name>A0AA39IEY5_9BILA</name>
<dbReference type="Pfam" id="PF00679">
    <property type="entry name" value="EFG_C"/>
    <property type="match status" value="1"/>
</dbReference>
<dbReference type="PROSITE" id="PS00301">
    <property type="entry name" value="G_TR_1"/>
    <property type="match status" value="1"/>
</dbReference>
<proteinExistence type="inferred from homology"/>
<dbReference type="GO" id="GO:0045727">
    <property type="term" value="P:positive regulation of translation"/>
    <property type="evidence" value="ECO:0007669"/>
    <property type="project" value="UniProtKB-UniRule"/>
</dbReference>
<dbReference type="InterPro" id="IPR013842">
    <property type="entry name" value="LepA_CTD"/>
</dbReference>
<dbReference type="GO" id="GO:0005634">
    <property type="term" value="C:nucleus"/>
    <property type="evidence" value="ECO:0007669"/>
    <property type="project" value="UniProtKB-ARBA"/>
</dbReference>
<dbReference type="InterPro" id="IPR000795">
    <property type="entry name" value="T_Tr_GTP-bd_dom"/>
</dbReference>
<comment type="catalytic activity">
    <reaction evidence="10">
        <text>GTP + H2O = GDP + phosphate + H(+)</text>
        <dbReference type="Rhea" id="RHEA:19669"/>
        <dbReference type="ChEBI" id="CHEBI:15377"/>
        <dbReference type="ChEBI" id="CHEBI:15378"/>
        <dbReference type="ChEBI" id="CHEBI:37565"/>
        <dbReference type="ChEBI" id="CHEBI:43474"/>
        <dbReference type="ChEBI" id="CHEBI:58189"/>
        <dbReference type="EC" id="3.6.5.n1"/>
    </reaction>
</comment>
<keyword evidence="13" id="KW-1185">Reference proteome</keyword>
<dbReference type="EC" id="3.6.5.n1" evidence="10"/>
<dbReference type="SMART" id="SM00088">
    <property type="entry name" value="PINT"/>
    <property type="match status" value="1"/>
</dbReference>
<dbReference type="PRINTS" id="PR00315">
    <property type="entry name" value="ELONGATNFCT"/>
</dbReference>
<evidence type="ECO:0000259" key="11">
    <source>
        <dbReference type="PROSITE" id="PS51722"/>
    </source>
</evidence>
<feature type="domain" description="Tr-type G" evidence="11">
    <location>
        <begin position="523"/>
        <end position="700"/>
    </location>
</feature>
<dbReference type="FunFam" id="2.40.30.10:FF:000015">
    <property type="entry name" value="Translation factor GUF1, mitochondrial"/>
    <property type="match status" value="1"/>
</dbReference>
<keyword evidence="4 10" id="KW-0999">Mitochondrion inner membrane</keyword>
<dbReference type="InterPro" id="IPR027417">
    <property type="entry name" value="P-loop_NTPase"/>
</dbReference>
<dbReference type="InterPro" id="IPR000717">
    <property type="entry name" value="PCI_dom"/>
</dbReference>
<organism evidence="12 13">
    <name type="scientific">Steinernema hermaphroditum</name>
    <dbReference type="NCBI Taxonomy" id="289476"/>
    <lineage>
        <taxon>Eukaryota</taxon>
        <taxon>Metazoa</taxon>
        <taxon>Ecdysozoa</taxon>
        <taxon>Nematoda</taxon>
        <taxon>Chromadorea</taxon>
        <taxon>Rhabditida</taxon>
        <taxon>Tylenchina</taxon>
        <taxon>Panagrolaimomorpha</taxon>
        <taxon>Strongyloidoidea</taxon>
        <taxon>Steinernematidae</taxon>
        <taxon>Steinernema</taxon>
    </lineage>
</organism>
<protein>
    <recommendedName>
        <fullName evidence="10">Translation factor GUF1 homolog, mitochondrial</fullName>
        <ecNumber evidence="10">3.6.5.n1</ecNumber>
    </recommendedName>
    <alternativeName>
        <fullName evidence="10">Elongation factor 4 homolog</fullName>
        <shortName evidence="10">EF-4</shortName>
    </alternativeName>
    <alternativeName>
        <fullName evidence="10">GTPase GUF1 homolog</fullName>
    </alternativeName>
    <alternativeName>
        <fullName evidence="10">Ribosomal back-translocase</fullName>
    </alternativeName>
</protein>
<evidence type="ECO:0000256" key="1">
    <source>
        <dbReference type="ARBA" id="ARBA00005454"/>
    </source>
</evidence>
<dbReference type="CDD" id="cd16260">
    <property type="entry name" value="EF4_III"/>
    <property type="match status" value="1"/>
</dbReference>
<dbReference type="GO" id="GO:0000502">
    <property type="term" value="C:proteasome complex"/>
    <property type="evidence" value="ECO:0007669"/>
    <property type="project" value="UniProtKB-KW"/>
</dbReference>
<dbReference type="Pfam" id="PF01399">
    <property type="entry name" value="PCI"/>
    <property type="match status" value="1"/>
</dbReference>
<evidence type="ECO:0000256" key="9">
    <source>
        <dbReference type="ARBA" id="ARBA00023136"/>
    </source>
</evidence>
<keyword evidence="7 10" id="KW-0496">Mitochondrion</keyword>
<evidence type="ECO:0000256" key="3">
    <source>
        <dbReference type="ARBA" id="ARBA00022741"/>
    </source>
</evidence>
<comment type="function">
    <text evidence="10">Promotes mitochondrial protein synthesis. May act as a fidelity factor of the translation reaction, by catalyzing a one-codon backward translocation of tRNAs on improperly translocated ribosomes. Binds to mitochondrial ribosomes in a GTP-dependent manner.</text>
</comment>
<dbReference type="Pfam" id="PF18098">
    <property type="entry name" value="RPN5_C"/>
    <property type="match status" value="1"/>
</dbReference>
<dbReference type="InterPro" id="IPR000640">
    <property type="entry name" value="EFG_V-like"/>
</dbReference>
<keyword evidence="6" id="KW-0647">Proteasome</keyword>
<dbReference type="FunFam" id="3.30.70.870:FF:000004">
    <property type="entry name" value="Translation factor GUF1, mitochondrial"/>
    <property type="match status" value="1"/>
</dbReference>
<dbReference type="FunFam" id="3.30.70.240:FF:000007">
    <property type="entry name" value="Translation factor GUF1, mitochondrial"/>
    <property type="match status" value="1"/>
</dbReference>
<comment type="caution">
    <text evidence="12">The sequence shown here is derived from an EMBL/GenBank/DDBJ whole genome shotgun (WGS) entry which is preliminary data.</text>
</comment>
<dbReference type="SUPFAM" id="SSF50447">
    <property type="entry name" value="Translation proteins"/>
    <property type="match status" value="1"/>
</dbReference>
<dbReference type="InterPro" id="IPR054559">
    <property type="entry name" value="PSMD12-CSN4-like_N"/>
</dbReference>
<dbReference type="GO" id="GO:0005759">
    <property type="term" value="C:mitochondrial matrix"/>
    <property type="evidence" value="ECO:0007669"/>
    <property type="project" value="UniProtKB-UniRule"/>
</dbReference>
<keyword evidence="8 10" id="KW-0342">GTP-binding</keyword>
<dbReference type="InterPro" id="IPR035654">
    <property type="entry name" value="LepA_IV"/>
</dbReference>
<dbReference type="CDD" id="cd01890">
    <property type="entry name" value="LepA"/>
    <property type="match status" value="1"/>
</dbReference>
<dbReference type="InterPro" id="IPR009000">
    <property type="entry name" value="Transl_B-barrel_sf"/>
</dbReference>
<dbReference type="InterPro" id="IPR006297">
    <property type="entry name" value="EF-4"/>
</dbReference>
<keyword evidence="5 10" id="KW-0378">Hydrolase</keyword>
<keyword evidence="3 10" id="KW-0547">Nucleotide-binding</keyword>
<feature type="binding site" evidence="10">
    <location>
        <begin position="593"/>
        <end position="597"/>
    </location>
    <ligand>
        <name>GTP</name>
        <dbReference type="ChEBI" id="CHEBI:37565"/>
    </ligand>
</feature>
<dbReference type="GO" id="GO:0005743">
    <property type="term" value="C:mitochondrial inner membrane"/>
    <property type="evidence" value="ECO:0007669"/>
    <property type="project" value="UniProtKB-SubCell"/>
</dbReference>
<dbReference type="GO" id="GO:0003924">
    <property type="term" value="F:GTPase activity"/>
    <property type="evidence" value="ECO:0007669"/>
    <property type="project" value="UniProtKB-UniRule"/>
</dbReference>
<dbReference type="InterPro" id="IPR036390">
    <property type="entry name" value="WH_DNA-bd_sf"/>
</dbReference>
<dbReference type="FunFam" id="3.40.50.300:FF:000078">
    <property type="entry name" value="Elongation factor 4"/>
    <property type="match status" value="1"/>
</dbReference>
<dbReference type="SUPFAM" id="SSF46785">
    <property type="entry name" value="Winged helix' DNA-binding domain"/>
    <property type="match status" value="1"/>
</dbReference>
<evidence type="ECO:0000256" key="5">
    <source>
        <dbReference type="ARBA" id="ARBA00022801"/>
    </source>
</evidence>
<dbReference type="Pfam" id="PF00009">
    <property type="entry name" value="GTP_EFTU"/>
    <property type="match status" value="1"/>
</dbReference>
<dbReference type="NCBIfam" id="TIGR00231">
    <property type="entry name" value="small_GTP"/>
    <property type="match status" value="1"/>
</dbReference>
<comment type="similarity">
    <text evidence="10">Belongs to the GTP-binding elongation factor family. LepA subfamily.</text>
</comment>
<dbReference type="InterPro" id="IPR038363">
    <property type="entry name" value="LepA_C_sf"/>
</dbReference>
<dbReference type="InterPro" id="IPR031157">
    <property type="entry name" value="G_TR_CS"/>
</dbReference>
<sequence length="1218" mass="138442">MDPHEPMLVDPVPAGQPQQTDDLAHLATQHGDGRLVKMDVDYTKQVDEALPKASKLLEGGNVTAALESLAPLEKQSRLGSDMKSNARILEHMVKMCFEAKNWQVLNDTILVLSKKRSLIKFAIAKMVRACVEMVDKMPTEEERNKLIETLRAVTAGKIYVEVDRARLTQRLVKKLESEGKLNEACEMLLELQVETYGSMQMQEKIEYLLEQMRLSVARKDFIRASIIAKKISTRFFDAEDKKNDSEIQDLKLKYYDHMVKIGVHEEAFLDVCRYYRAMFETPKIKEDEVKSALMLKHAVLFVLLSPHDNEQWQLLHLIHRERKLEDVPVYKKLLELFIGEEIISWRENIIKNYEIMLRRSPEVQVFTADTEAGEKRFKAFQARVGEHNIRMVSKYYTQITFDRMSELLDYDVNEMETFLCNLIVTGVIPDAKIDRKERIINMRARKANVEHLDQWGHSVNKLTDILNKVSHLILKEEMVHHCLLDEMLERLVVRRFARSFSSERLVRSNDPLKLADLERFTPDKIRNFGIVAHVDHGKSTLADRLLQLTNVIDPDEKKAQFLDKLQVERERGITVKAQSCSMIYKGHLLNLIDTPGHADFSFEVSRSLAACNGILLLVAANQGIQAQTMANFWMAFEHDLKVLPVISKIDLTEAKIPQIETQLKNLFDFGPEEIIRISAKSGFNVPSILDAIVERIEPPTATTDAPFRALIFDSWFDHFRGAIACVLVTEGALAKGQMIRSFNNQKEYEVLEVGIMHPDPIPCKALHAGQVGYVICNMKTVQEASVGETLFEPSKKDVVVPFPGFKKVKPTVYAGLYPVETSEYEDLKQAVERLCLNDSSVTVTPDSSPALGLGWRVGFLGVLHMEVFGARLSQEYDANVILTAPNVEYQARIKDNATIRKKRYHGKGEITILDPGAFPDPSDVEAFLEPMVKVTIVVPSEYMGTINGLCSKARGQRGEILSIDDEQLKLEWRLPLAEVITDFFEQLKRLTSGYASFDYEHDGYDETNLVKLSILINGRSIDEFSQIVPAAMAQERAKKLVRRLKEEIPQQQYEVQIKCTVGTSTKALSMATIKPMKRDFTGLLKGNFGGGGMERLNKKLSHQKKGKERMKMLGRVQVPKEAFMNMAQPLKITNAVRPTRISRDDSFVEAPGQYAFMLGFGRTVESKSNTKLNVLFQPIVDRESCTYISNLTSCPVSLKAFVAIDRFQHTGSIFEYLH</sequence>